<dbReference type="Proteomes" id="UP000036503">
    <property type="component" value="Unassembled WGS sequence"/>
</dbReference>
<evidence type="ECO:0000313" key="1">
    <source>
        <dbReference type="EMBL" id="KMO86898.1"/>
    </source>
</evidence>
<keyword evidence="2" id="KW-1185">Reference proteome</keyword>
<sequence length="223" mass="25798">MDLRKLYKKNEFTMYSPQADTRLTPGARQFLIDRRISFEACRAGKKKGSASDRRCTADTAEKATEINPPTDWLLLKLLRYMEHTESLVLLAASQFYGNTEFTFSEELVALSKWIHQACKLCQQKKSAPHVTFWGCTAAELHARAAGTACEWCWESMPKDEKERKNILWLYHVQTAIRNAEPLLLEVKYHEHSVKTWCDEVSELFQSLDDILCIMMEKCLRGLI</sequence>
<evidence type="ECO:0000313" key="2">
    <source>
        <dbReference type="Proteomes" id="UP000036503"/>
    </source>
</evidence>
<accession>A0A0J6WXE0</accession>
<dbReference type="EMBL" id="LEKT01000013">
    <property type="protein sequence ID" value="KMO86898.1"/>
    <property type="molecule type" value="Genomic_DNA"/>
</dbReference>
<protein>
    <submittedName>
        <fullName evidence="1">Uncharacterized protein</fullName>
    </submittedName>
</protein>
<reference evidence="1 2" key="1">
    <citation type="submission" date="2015-06" db="EMBL/GenBank/DDBJ databases">
        <title>Draft genome sequence of beer spoilage bacterium Megasphaera cerevisiae type strain 20462.</title>
        <authorList>
            <person name="Kutumbaka K."/>
            <person name="Pasmowitz J."/>
            <person name="Mategko J."/>
            <person name="Reyes D."/>
            <person name="Friedrich A."/>
            <person name="Han S."/>
            <person name="Martens-Habbena W."/>
            <person name="Neal-McKinney J."/>
            <person name="Janagama H.K."/>
            <person name="Nadala C."/>
            <person name="Samadpour M."/>
        </authorList>
    </citation>
    <scope>NUCLEOTIDE SEQUENCE [LARGE SCALE GENOMIC DNA]</scope>
    <source>
        <strain evidence="1 2">DSM 20462</strain>
    </source>
</reference>
<proteinExistence type="predicted"/>
<organism evidence="1 2">
    <name type="scientific">Megasphaera cerevisiae DSM 20462</name>
    <dbReference type="NCBI Taxonomy" id="1122219"/>
    <lineage>
        <taxon>Bacteria</taxon>
        <taxon>Bacillati</taxon>
        <taxon>Bacillota</taxon>
        <taxon>Negativicutes</taxon>
        <taxon>Veillonellales</taxon>
        <taxon>Veillonellaceae</taxon>
        <taxon>Megasphaera</taxon>
    </lineage>
</organism>
<dbReference type="AlphaFoldDB" id="A0A0J6WXE0"/>
<gene>
    <name evidence="1" type="ORF">AB840_05610</name>
</gene>
<name>A0A0J6WXE0_9FIRM</name>
<dbReference type="InParanoid" id="A0A0J6WXE0"/>
<dbReference type="PATRIC" id="fig|1122219.3.peg.527"/>
<comment type="caution">
    <text evidence="1">The sequence shown here is derived from an EMBL/GenBank/DDBJ whole genome shotgun (WGS) entry which is preliminary data.</text>
</comment>